<dbReference type="Proteomes" id="UP000361836">
    <property type="component" value="Unassembled WGS sequence"/>
</dbReference>
<keyword evidence="4" id="KW-1185">Reference proteome</keyword>
<evidence type="ECO:0000313" key="2">
    <source>
        <dbReference type="EMBL" id="VWM00236.1"/>
    </source>
</evidence>
<accession>A0A5K1J093</accession>
<name>A0A5K1J093_9ACTN</name>
<protein>
    <submittedName>
        <fullName evidence="1">Uncharacterized protein</fullName>
    </submittedName>
</protein>
<organism evidence="1 4">
    <name type="scientific">Collinsella aerofaciens</name>
    <dbReference type="NCBI Taxonomy" id="74426"/>
    <lineage>
        <taxon>Bacteria</taxon>
        <taxon>Bacillati</taxon>
        <taxon>Actinomycetota</taxon>
        <taxon>Coriobacteriia</taxon>
        <taxon>Coriobacteriales</taxon>
        <taxon>Coriobacteriaceae</taxon>
        <taxon>Collinsella</taxon>
    </lineage>
</organism>
<dbReference type="EMBL" id="CABWIE010000019">
    <property type="protein sequence ID" value="VWL95577.1"/>
    <property type="molecule type" value="Genomic_DNA"/>
</dbReference>
<evidence type="ECO:0000313" key="4">
    <source>
        <dbReference type="Proteomes" id="UP000361836"/>
    </source>
</evidence>
<evidence type="ECO:0000313" key="3">
    <source>
        <dbReference type="Proteomes" id="UP000330807"/>
    </source>
</evidence>
<dbReference type="AlphaFoldDB" id="A0A5K1J093"/>
<proteinExistence type="predicted"/>
<dbReference type="Proteomes" id="UP000330807">
    <property type="component" value="Unassembled WGS sequence"/>
</dbReference>
<evidence type="ECO:0000313" key="1">
    <source>
        <dbReference type="EMBL" id="VWL95577.1"/>
    </source>
</evidence>
<reference evidence="3 4" key="1">
    <citation type="submission" date="2019-10" db="EMBL/GenBank/DDBJ databases">
        <authorList>
            <person name="Wolf R A."/>
        </authorList>
    </citation>
    <scope>NUCLEOTIDE SEQUENCE [LARGE SCALE GENOMIC DNA]</scope>
    <source>
        <strain evidence="2">Collinsella_aerofaciens_AK_138A</strain>
        <strain evidence="1">Collinsella_aerofaciens_MC2</strain>
    </source>
</reference>
<dbReference type="EMBL" id="CABWIH010000047">
    <property type="protein sequence ID" value="VWM00236.1"/>
    <property type="molecule type" value="Genomic_DNA"/>
</dbReference>
<sequence>MAVDARDLAVLTHLTYLDPGNSFINDKDLGSESP</sequence>
<gene>
    <name evidence="1" type="ORF">KCJAJFAP_00219</name>
    <name evidence="2" type="ORF">LMKDKBCB_00260</name>
</gene>